<evidence type="ECO:0000313" key="9">
    <source>
        <dbReference type="EMBL" id="MEF3367916.1"/>
    </source>
</evidence>
<keyword evidence="3 9" id="KW-0808">Transferase</keyword>
<gene>
    <name evidence="9" type="ORF">V3H18_15385</name>
</gene>
<dbReference type="RefSeq" id="WP_332082949.1">
    <property type="nucleotide sequence ID" value="NZ_JAZHYN010000066.1"/>
</dbReference>
<reference evidence="9 10" key="1">
    <citation type="submission" date="2024-02" db="EMBL/GenBank/DDBJ databases">
        <authorList>
            <person name="Grouzdev D."/>
        </authorList>
    </citation>
    <scope>NUCLEOTIDE SEQUENCE [LARGE SCALE GENOMIC DNA]</scope>
    <source>
        <strain evidence="9 10">9N</strain>
    </source>
</reference>
<name>A0ABU7XN26_9HYPH</name>
<evidence type="ECO:0000313" key="10">
    <source>
        <dbReference type="Proteomes" id="UP001350748"/>
    </source>
</evidence>
<dbReference type="InterPro" id="IPR029044">
    <property type="entry name" value="Nucleotide-diphossugar_trans"/>
</dbReference>
<dbReference type="PANTHER" id="PTHR43867:SF2">
    <property type="entry name" value="CELLULOSE SYNTHASE CATALYTIC SUBUNIT A [UDP-FORMING]"/>
    <property type="match status" value="1"/>
</dbReference>
<dbReference type="Gene3D" id="3.90.550.10">
    <property type="entry name" value="Spore Coat Polysaccharide Biosynthesis Protein SpsA, Chain A"/>
    <property type="match status" value="1"/>
</dbReference>
<keyword evidence="2 9" id="KW-0328">Glycosyltransferase</keyword>
<dbReference type="EMBL" id="JAZHYN010000066">
    <property type="protein sequence ID" value="MEF3367916.1"/>
    <property type="molecule type" value="Genomic_DNA"/>
</dbReference>
<evidence type="ECO:0000256" key="6">
    <source>
        <dbReference type="ARBA" id="ARBA00023136"/>
    </source>
</evidence>
<feature type="transmembrane region" description="Helical" evidence="8">
    <location>
        <begin position="526"/>
        <end position="548"/>
    </location>
</feature>
<evidence type="ECO:0000256" key="3">
    <source>
        <dbReference type="ARBA" id="ARBA00022679"/>
    </source>
</evidence>
<proteinExistence type="predicted"/>
<keyword evidence="10" id="KW-1185">Reference proteome</keyword>
<dbReference type="SUPFAM" id="SSF53448">
    <property type="entry name" value="Nucleotide-diphospho-sugar transferases"/>
    <property type="match status" value="1"/>
</dbReference>
<accession>A0ABU7XN26</accession>
<evidence type="ECO:0000256" key="5">
    <source>
        <dbReference type="ARBA" id="ARBA00022989"/>
    </source>
</evidence>
<dbReference type="InterPro" id="IPR050321">
    <property type="entry name" value="Glycosyltr_2/OpgH_subfam"/>
</dbReference>
<keyword evidence="4 8" id="KW-0812">Transmembrane</keyword>
<feature type="region of interest" description="Disordered" evidence="7">
    <location>
        <begin position="20"/>
        <end position="42"/>
    </location>
</feature>
<feature type="transmembrane region" description="Helical" evidence="8">
    <location>
        <begin position="212"/>
        <end position="230"/>
    </location>
</feature>
<comment type="subcellular location">
    <subcellularLocation>
        <location evidence="1">Membrane</location>
        <topology evidence="1">Multi-pass membrane protein</topology>
    </subcellularLocation>
</comment>
<evidence type="ECO:0000256" key="8">
    <source>
        <dbReference type="SAM" id="Phobius"/>
    </source>
</evidence>
<dbReference type="Pfam" id="PF13641">
    <property type="entry name" value="Glyco_tranf_2_3"/>
    <property type="match status" value="1"/>
</dbReference>
<evidence type="ECO:0000256" key="7">
    <source>
        <dbReference type="SAM" id="MobiDB-lite"/>
    </source>
</evidence>
<feature type="transmembrane region" description="Helical" evidence="8">
    <location>
        <begin position="605"/>
        <end position="623"/>
    </location>
</feature>
<dbReference type="PANTHER" id="PTHR43867">
    <property type="entry name" value="CELLULOSE SYNTHASE CATALYTIC SUBUNIT A [UDP-FORMING]"/>
    <property type="match status" value="1"/>
</dbReference>
<keyword evidence="6 8" id="KW-0472">Membrane</keyword>
<feature type="transmembrane region" description="Helical" evidence="8">
    <location>
        <begin position="236"/>
        <end position="258"/>
    </location>
</feature>
<comment type="caution">
    <text evidence="9">The sequence shown here is derived from an EMBL/GenBank/DDBJ whole genome shotgun (WGS) entry which is preliminary data.</text>
</comment>
<organism evidence="9 10">
    <name type="scientific">Methylocystis borbori</name>
    <dbReference type="NCBI Taxonomy" id="3118750"/>
    <lineage>
        <taxon>Bacteria</taxon>
        <taxon>Pseudomonadati</taxon>
        <taxon>Pseudomonadota</taxon>
        <taxon>Alphaproteobacteria</taxon>
        <taxon>Hyphomicrobiales</taxon>
        <taxon>Methylocystaceae</taxon>
        <taxon>Methylocystis</taxon>
    </lineage>
</organism>
<evidence type="ECO:0000256" key="2">
    <source>
        <dbReference type="ARBA" id="ARBA00022676"/>
    </source>
</evidence>
<feature type="transmembrane region" description="Helical" evidence="8">
    <location>
        <begin position="568"/>
        <end position="593"/>
    </location>
</feature>
<keyword evidence="5 8" id="KW-1133">Transmembrane helix</keyword>
<protein>
    <submittedName>
        <fullName evidence="9">Glycosyltransferase</fullName>
        <ecNumber evidence="9">2.4.-.-</ecNumber>
    </submittedName>
</protein>
<dbReference type="EC" id="2.4.-.-" evidence="9"/>
<sequence>MSFLPVDSFASGAPRIKDDLHALRRRRPAPTDAAATRHSLLSRPTASRAPPVEIAFLAHYGVPDATLHYAAALGRRQGVSADEALLAEGLVPEETFYRALAHYLDVAFVDRPFELAISSLAAARRGYARLRNAPGGSSWLFAPNGASLIRLIGVARVVRGRRFVAVTTRARFIEALRRADPSAAPRAAAFLAERVDKDLCVRGCLRGRSLKLFIVALFAVTAGLYAPVDAVRLVCALPLAIAFLFGVFLRLFACAASLEAREGAGKRQSDAQLPVYTIVIALYKEAPVARQLARAIDRLDYPRAKLDVKFILEADDDETASALRAHPTRAPHEIVVAPRGAPRTKPRALNVAMPLARGSLIAVFDAEDFPEPRQLRHAAALFSRLPRRVACLQASLAIDNAAVNWMTALFALEYAALFDVYNKGLAAMGLPLFLGGTSNHFRIEALGAVGFWDAFNVTEDADLGLRLARAGFYIRTFASETYEEAPAGFFALVRQRTRWFKGWMQTLFVHCRRPWRLFADLGPRRASAVLAMFAGGLFGPLLGPFVMARVAYDAVEGRLFSPVSPVEIAFSTMWCFLALAGAGALLWPLLLGMRRRGLAPLWPRLFFLPPWLLMLSLSAWRALYELCRRPFHWEKTEHGLTVRGAPDMA</sequence>
<evidence type="ECO:0000256" key="4">
    <source>
        <dbReference type="ARBA" id="ARBA00022692"/>
    </source>
</evidence>
<dbReference type="Proteomes" id="UP001350748">
    <property type="component" value="Unassembled WGS sequence"/>
</dbReference>
<dbReference type="GO" id="GO:0016757">
    <property type="term" value="F:glycosyltransferase activity"/>
    <property type="evidence" value="ECO:0007669"/>
    <property type="project" value="UniProtKB-KW"/>
</dbReference>
<evidence type="ECO:0000256" key="1">
    <source>
        <dbReference type="ARBA" id="ARBA00004141"/>
    </source>
</evidence>